<keyword evidence="4" id="KW-0997">Cell inner membrane</keyword>
<dbReference type="PANTHER" id="PTHR43357">
    <property type="entry name" value="INNER MEMBRANE ABC TRANSPORTER PERMEASE PROTEIN YDCV"/>
    <property type="match status" value="1"/>
</dbReference>
<feature type="transmembrane region" description="Helical" evidence="8">
    <location>
        <begin position="109"/>
        <end position="130"/>
    </location>
</feature>
<evidence type="ECO:0000313" key="11">
    <source>
        <dbReference type="Proteomes" id="UP000192917"/>
    </source>
</evidence>
<keyword evidence="11" id="KW-1185">Reference proteome</keyword>
<feature type="transmembrane region" description="Helical" evidence="8">
    <location>
        <begin position="142"/>
        <end position="165"/>
    </location>
</feature>
<accession>A0A1Y6BS53</accession>
<dbReference type="InterPro" id="IPR000515">
    <property type="entry name" value="MetI-like"/>
</dbReference>
<dbReference type="PROSITE" id="PS50928">
    <property type="entry name" value="ABC_TM1"/>
    <property type="match status" value="1"/>
</dbReference>
<protein>
    <submittedName>
        <fullName evidence="10">Putative spermidine/putrescine transport system permease protein</fullName>
    </submittedName>
</protein>
<evidence type="ECO:0000256" key="4">
    <source>
        <dbReference type="ARBA" id="ARBA00022519"/>
    </source>
</evidence>
<name>A0A1Y6BS53_9PROT</name>
<evidence type="ECO:0000256" key="6">
    <source>
        <dbReference type="ARBA" id="ARBA00022989"/>
    </source>
</evidence>
<dbReference type="InterPro" id="IPR035906">
    <property type="entry name" value="MetI-like_sf"/>
</dbReference>
<keyword evidence="7 8" id="KW-0472">Membrane</keyword>
<feature type="transmembrane region" description="Helical" evidence="8">
    <location>
        <begin position="201"/>
        <end position="221"/>
    </location>
</feature>
<keyword evidence="6 8" id="KW-1133">Transmembrane helix</keyword>
<dbReference type="EMBL" id="FWZX01000008">
    <property type="protein sequence ID" value="SMF25271.1"/>
    <property type="molecule type" value="Genomic_DNA"/>
</dbReference>
<feature type="transmembrane region" description="Helical" evidence="8">
    <location>
        <begin position="12"/>
        <end position="36"/>
    </location>
</feature>
<dbReference type="AlphaFoldDB" id="A0A1Y6BS53"/>
<feature type="transmembrane region" description="Helical" evidence="8">
    <location>
        <begin position="75"/>
        <end position="97"/>
    </location>
</feature>
<keyword evidence="3" id="KW-1003">Cell membrane</keyword>
<dbReference type="RefSeq" id="WP_085123034.1">
    <property type="nucleotide sequence ID" value="NZ_FWZX01000008.1"/>
</dbReference>
<dbReference type="Gene3D" id="1.10.3720.10">
    <property type="entry name" value="MetI-like"/>
    <property type="match status" value="1"/>
</dbReference>
<dbReference type="GO" id="GO:0055085">
    <property type="term" value="P:transmembrane transport"/>
    <property type="evidence" value="ECO:0007669"/>
    <property type="project" value="InterPro"/>
</dbReference>
<proteinExistence type="inferred from homology"/>
<reference evidence="10 11" key="1">
    <citation type="submission" date="2017-04" db="EMBL/GenBank/DDBJ databases">
        <authorList>
            <person name="Afonso C.L."/>
            <person name="Miller P.J."/>
            <person name="Scott M.A."/>
            <person name="Spackman E."/>
            <person name="Goraichik I."/>
            <person name="Dimitrov K.M."/>
            <person name="Suarez D.L."/>
            <person name="Swayne D.E."/>
        </authorList>
    </citation>
    <scope>NUCLEOTIDE SEQUENCE [LARGE SCALE GENOMIC DNA]</scope>
    <source>
        <strain evidence="10 11">USBA 355</strain>
    </source>
</reference>
<organism evidence="10 11">
    <name type="scientific">Tistlia consotensis USBA 355</name>
    <dbReference type="NCBI Taxonomy" id="560819"/>
    <lineage>
        <taxon>Bacteria</taxon>
        <taxon>Pseudomonadati</taxon>
        <taxon>Pseudomonadota</taxon>
        <taxon>Alphaproteobacteria</taxon>
        <taxon>Rhodospirillales</taxon>
        <taxon>Rhodovibrionaceae</taxon>
        <taxon>Tistlia</taxon>
    </lineage>
</organism>
<gene>
    <name evidence="10" type="ORF">SAMN05428998_108149</name>
</gene>
<dbReference type="Pfam" id="PF00528">
    <property type="entry name" value="BPD_transp_1"/>
    <property type="match status" value="1"/>
</dbReference>
<evidence type="ECO:0000256" key="2">
    <source>
        <dbReference type="ARBA" id="ARBA00022448"/>
    </source>
</evidence>
<feature type="domain" description="ABC transmembrane type-1" evidence="9">
    <location>
        <begin position="71"/>
        <end position="259"/>
    </location>
</feature>
<dbReference type="STRING" id="560819.SAMN05428998_108149"/>
<comment type="similarity">
    <text evidence="8">Belongs to the binding-protein-dependent transport system permease family.</text>
</comment>
<feature type="transmembrane region" description="Helical" evidence="8">
    <location>
        <begin position="241"/>
        <end position="261"/>
    </location>
</feature>
<dbReference type="Proteomes" id="UP000192917">
    <property type="component" value="Unassembled WGS sequence"/>
</dbReference>
<dbReference type="GO" id="GO:0005886">
    <property type="term" value="C:plasma membrane"/>
    <property type="evidence" value="ECO:0007669"/>
    <property type="project" value="UniProtKB-SubCell"/>
</dbReference>
<evidence type="ECO:0000256" key="8">
    <source>
        <dbReference type="RuleBase" id="RU363032"/>
    </source>
</evidence>
<evidence type="ECO:0000256" key="3">
    <source>
        <dbReference type="ARBA" id="ARBA00022475"/>
    </source>
</evidence>
<evidence type="ECO:0000313" key="10">
    <source>
        <dbReference type="EMBL" id="SMF25271.1"/>
    </source>
</evidence>
<comment type="subcellular location">
    <subcellularLocation>
        <location evidence="1">Cell inner membrane</location>
        <topology evidence="1">Multi-pass membrane protein</topology>
    </subcellularLocation>
    <subcellularLocation>
        <location evidence="8">Cell membrane</location>
        <topology evidence="8">Multi-pass membrane protein</topology>
    </subcellularLocation>
</comment>
<evidence type="ECO:0000256" key="5">
    <source>
        <dbReference type="ARBA" id="ARBA00022692"/>
    </source>
</evidence>
<evidence type="ECO:0000259" key="9">
    <source>
        <dbReference type="PROSITE" id="PS50928"/>
    </source>
</evidence>
<evidence type="ECO:0000256" key="7">
    <source>
        <dbReference type="ARBA" id="ARBA00023136"/>
    </source>
</evidence>
<keyword evidence="2 8" id="KW-0813">Transport</keyword>
<evidence type="ECO:0000256" key="1">
    <source>
        <dbReference type="ARBA" id="ARBA00004429"/>
    </source>
</evidence>
<keyword evidence="5 8" id="KW-0812">Transmembrane</keyword>
<sequence length="268" mass="29179">MTDPCPLWRPAWSRWLLGLYVAAVLAFLILPILIVLPMSFSDSRFLTFPPPGWSLRWYEEFFASRSWMQAARTSLGVALLATLLATPLGIAAAYALHNTSSRLLRGLRFVFLLPLMVPIIIVAVGVFFVYAKVGLLASIPGLVLADTMLGLPYVMTAVAAGLQGFDQTQELVARSLGMNRLRAFLSVTLPQIRPSVVSGAIFVFIAALDETIVALFISGGANQTLTKKMFTVLRDEIDPTIAAISTLLTAASFALILLLALSRRRPRG</sequence>
<dbReference type="CDD" id="cd06261">
    <property type="entry name" value="TM_PBP2"/>
    <property type="match status" value="1"/>
</dbReference>
<dbReference type="SUPFAM" id="SSF161098">
    <property type="entry name" value="MetI-like"/>
    <property type="match status" value="1"/>
</dbReference>
<dbReference type="PANTHER" id="PTHR43357:SF4">
    <property type="entry name" value="INNER MEMBRANE ABC TRANSPORTER PERMEASE PROTEIN YDCV"/>
    <property type="match status" value="1"/>
</dbReference>